<dbReference type="Gene3D" id="4.10.1000.10">
    <property type="entry name" value="Zinc finger, CCCH-type"/>
    <property type="match status" value="1"/>
</dbReference>
<evidence type="ECO:0000256" key="3">
    <source>
        <dbReference type="ARBA" id="ARBA00022833"/>
    </source>
</evidence>
<evidence type="ECO:0000313" key="7">
    <source>
        <dbReference type="EMBL" id="KAI5948851.1"/>
    </source>
</evidence>
<gene>
    <name evidence="7" type="ORF">KGF57_005249</name>
</gene>
<feature type="domain" description="C3H1-type" evidence="6">
    <location>
        <begin position="225"/>
        <end position="253"/>
    </location>
</feature>
<feature type="region of interest" description="Disordered" evidence="5">
    <location>
        <begin position="30"/>
        <end position="90"/>
    </location>
</feature>
<dbReference type="InterPro" id="IPR036855">
    <property type="entry name" value="Znf_CCCH_sf"/>
</dbReference>
<keyword evidence="3 4" id="KW-0862">Zinc</keyword>
<sequence length="374" mass="42389">MSLVVVDDSHQKQVLLKEIALLKKAISDKQSVNGVQKQKKQKKQTGTRYKIKSKSKVRKPKHSKRSFCNPKLVRSSGASNSHNPEGDVEGGASLLQTEQQYFVSGDGKSAINTKIFRADLIRRPDPFEEMMAINSLKRKLEKLKAKNSMCDRVLVNGEKYSVVENGSILSPLTYYKNADDTIFWNDHWYEVTDAGYYLIEGSSRKCTNTQCKYSHLLPEHYGDSKYEIGICRPFSVGGWCPRGKNCPFLHVWNCPDYDEEVACPRGDSCSLNHVFTLRMQDRISTKSNTYVRQETLVQEEEDEEEESTVATSKVHINSFTVEPSVLLATNTVGNYQHFIDQAPFQSEGVVPAPSTQFLIEVSSDEEQLFDSEEE</sequence>
<evidence type="ECO:0000313" key="8">
    <source>
        <dbReference type="Proteomes" id="UP001204833"/>
    </source>
</evidence>
<dbReference type="PANTHER" id="PTHR46156">
    <property type="entry name" value="CCCH ZINGC FINGER"/>
    <property type="match status" value="1"/>
</dbReference>
<evidence type="ECO:0000256" key="2">
    <source>
        <dbReference type="ARBA" id="ARBA00022771"/>
    </source>
</evidence>
<dbReference type="RefSeq" id="XP_051606361.1">
    <property type="nucleotide sequence ID" value="XM_051754846.1"/>
</dbReference>
<feature type="zinc finger region" description="C3H1-type" evidence="4">
    <location>
        <begin position="225"/>
        <end position="253"/>
    </location>
</feature>
<dbReference type="PANTHER" id="PTHR46156:SF1">
    <property type="entry name" value="ZINC FINGER CCCH DOMAIN-CONTAINING PROTEIN 3"/>
    <property type="match status" value="1"/>
</dbReference>
<keyword evidence="2 4" id="KW-0863">Zinc-finger</keyword>
<dbReference type="PROSITE" id="PS50103">
    <property type="entry name" value="ZF_C3H1"/>
    <property type="match status" value="1"/>
</dbReference>
<evidence type="ECO:0000256" key="5">
    <source>
        <dbReference type="SAM" id="MobiDB-lite"/>
    </source>
</evidence>
<reference evidence="7 8" key="1">
    <citation type="journal article" date="2022" name="DNA Res.">
        <title>Genome analysis of five recently described species of the CUG-Ser clade uncovers Candida theae as a new hybrid lineage with pathogenic potential in the Candida parapsilosis species complex.</title>
        <authorList>
            <person name="Mixao V."/>
            <person name="Del Olmo V."/>
            <person name="Hegedusova E."/>
            <person name="Saus E."/>
            <person name="Pryszcz L."/>
            <person name="Cillingova A."/>
            <person name="Nosek J."/>
            <person name="Gabaldon T."/>
        </authorList>
    </citation>
    <scope>NUCLEOTIDE SEQUENCE [LARGE SCALE GENOMIC DNA]</scope>
    <source>
        <strain evidence="7 8">CBS 12239</strain>
    </source>
</reference>
<proteinExistence type="predicted"/>
<dbReference type="InterPro" id="IPR000571">
    <property type="entry name" value="Znf_CCCH"/>
</dbReference>
<accession>A0AAD5FWF5</accession>
<keyword evidence="1 4" id="KW-0479">Metal-binding</keyword>
<organism evidence="7 8">
    <name type="scientific">Candida theae</name>
    <dbReference type="NCBI Taxonomy" id="1198502"/>
    <lineage>
        <taxon>Eukaryota</taxon>
        <taxon>Fungi</taxon>
        <taxon>Dikarya</taxon>
        <taxon>Ascomycota</taxon>
        <taxon>Saccharomycotina</taxon>
        <taxon>Pichiomycetes</taxon>
        <taxon>Debaryomycetaceae</taxon>
        <taxon>Candida/Lodderomyces clade</taxon>
        <taxon>Candida</taxon>
    </lineage>
</organism>
<dbReference type="AlphaFoldDB" id="A0AAD5FWF5"/>
<dbReference type="Proteomes" id="UP001204833">
    <property type="component" value="Unassembled WGS sequence"/>
</dbReference>
<dbReference type="Pfam" id="PF00642">
    <property type="entry name" value="zf-CCCH"/>
    <property type="match status" value="1"/>
</dbReference>
<dbReference type="EMBL" id="JAIHNG010000177">
    <property type="protein sequence ID" value="KAI5948851.1"/>
    <property type="molecule type" value="Genomic_DNA"/>
</dbReference>
<evidence type="ECO:0000256" key="1">
    <source>
        <dbReference type="ARBA" id="ARBA00022723"/>
    </source>
</evidence>
<evidence type="ECO:0000259" key="6">
    <source>
        <dbReference type="PROSITE" id="PS50103"/>
    </source>
</evidence>
<dbReference type="GO" id="GO:0008270">
    <property type="term" value="F:zinc ion binding"/>
    <property type="evidence" value="ECO:0007669"/>
    <property type="project" value="UniProtKB-KW"/>
</dbReference>
<dbReference type="SUPFAM" id="SSF90229">
    <property type="entry name" value="CCCH zinc finger"/>
    <property type="match status" value="1"/>
</dbReference>
<name>A0AAD5FWF5_9ASCO</name>
<keyword evidence="8" id="KW-1185">Reference proteome</keyword>
<evidence type="ECO:0000256" key="4">
    <source>
        <dbReference type="PROSITE-ProRule" id="PRU00723"/>
    </source>
</evidence>
<comment type="caution">
    <text evidence="7">The sequence shown here is derived from an EMBL/GenBank/DDBJ whole genome shotgun (WGS) entry which is preliminary data.</text>
</comment>
<feature type="compositionally biased region" description="Basic residues" evidence="5">
    <location>
        <begin position="37"/>
        <end position="65"/>
    </location>
</feature>
<protein>
    <recommendedName>
        <fullName evidence="6">C3H1-type domain-containing protein</fullName>
    </recommendedName>
</protein>
<dbReference type="GeneID" id="76153293"/>